<feature type="region of interest" description="Disordered" evidence="2">
    <location>
        <begin position="406"/>
        <end position="477"/>
    </location>
</feature>
<dbReference type="GO" id="GO:0005524">
    <property type="term" value="F:ATP binding"/>
    <property type="evidence" value="ECO:0007669"/>
    <property type="project" value="InterPro"/>
</dbReference>
<dbReference type="InterPro" id="IPR038973">
    <property type="entry name" value="MutL/Mlh/Pms-like"/>
</dbReference>
<dbReference type="PANTHER" id="PTHR10073:SF47">
    <property type="entry name" value="DNA MISMATCH REPAIR PROTEIN MLH3"/>
    <property type="match status" value="1"/>
</dbReference>
<dbReference type="PANTHER" id="PTHR10073">
    <property type="entry name" value="DNA MISMATCH REPAIR PROTEIN MLH, PMS, MUTL"/>
    <property type="match status" value="1"/>
</dbReference>
<feature type="region of interest" description="Disordered" evidence="2">
    <location>
        <begin position="510"/>
        <end position="539"/>
    </location>
</feature>
<reference evidence="4 5" key="1">
    <citation type="journal article" date="2016" name="Genome Announc.">
        <title>Genome Sequence of Madurella mycetomatis mm55, Isolated from a Human Mycetoma Case in Sudan.</title>
        <authorList>
            <person name="Smit S."/>
            <person name="Derks M.F."/>
            <person name="Bervoets S."/>
            <person name="Fahal A."/>
            <person name="van Leeuwen W."/>
            <person name="van Belkum A."/>
            <person name="van de Sande W.W."/>
        </authorList>
    </citation>
    <scope>NUCLEOTIDE SEQUENCE [LARGE SCALE GENOMIC DNA]</scope>
    <source>
        <strain evidence="5">mm55</strain>
    </source>
</reference>
<dbReference type="OrthoDB" id="429932at2759"/>
<dbReference type="GO" id="GO:0006298">
    <property type="term" value="P:mismatch repair"/>
    <property type="evidence" value="ECO:0007669"/>
    <property type="project" value="InterPro"/>
</dbReference>
<dbReference type="SUPFAM" id="SSF118116">
    <property type="entry name" value="DNA mismatch repair protein MutL"/>
    <property type="match status" value="1"/>
</dbReference>
<dbReference type="GO" id="GO:0032300">
    <property type="term" value="C:mismatch repair complex"/>
    <property type="evidence" value="ECO:0007669"/>
    <property type="project" value="InterPro"/>
</dbReference>
<dbReference type="VEuPathDB" id="FungiDB:MMYC01_208339"/>
<dbReference type="InterPro" id="IPR037198">
    <property type="entry name" value="MutL_C_sf"/>
</dbReference>
<evidence type="ECO:0000256" key="1">
    <source>
        <dbReference type="ARBA" id="ARBA00006082"/>
    </source>
</evidence>
<evidence type="ECO:0000256" key="2">
    <source>
        <dbReference type="SAM" id="MobiDB-lite"/>
    </source>
</evidence>
<dbReference type="Proteomes" id="UP000078237">
    <property type="component" value="Unassembled WGS sequence"/>
</dbReference>
<accession>A0A175VUF8</accession>
<dbReference type="GO" id="GO:0016887">
    <property type="term" value="F:ATP hydrolysis activity"/>
    <property type="evidence" value="ECO:0007669"/>
    <property type="project" value="InterPro"/>
</dbReference>
<evidence type="ECO:0000313" key="5">
    <source>
        <dbReference type="Proteomes" id="UP000078237"/>
    </source>
</evidence>
<feature type="domain" description="MutL C-terminal dimerisation" evidence="3">
    <location>
        <begin position="660"/>
        <end position="856"/>
    </location>
</feature>
<organism evidence="4 5">
    <name type="scientific">Madurella mycetomatis</name>
    <dbReference type="NCBI Taxonomy" id="100816"/>
    <lineage>
        <taxon>Eukaryota</taxon>
        <taxon>Fungi</taxon>
        <taxon>Dikarya</taxon>
        <taxon>Ascomycota</taxon>
        <taxon>Pezizomycotina</taxon>
        <taxon>Sordariomycetes</taxon>
        <taxon>Sordariomycetidae</taxon>
        <taxon>Sordariales</taxon>
        <taxon>Sordariales incertae sedis</taxon>
        <taxon>Madurella</taxon>
    </lineage>
</organism>
<gene>
    <name evidence="4" type="ORF">MMYC01_208339</name>
</gene>
<dbReference type="SUPFAM" id="SSF55874">
    <property type="entry name" value="ATPase domain of HSP90 chaperone/DNA topoisomerase II/histidine kinase"/>
    <property type="match status" value="1"/>
</dbReference>
<keyword evidence="5" id="KW-1185">Reference proteome</keyword>
<protein>
    <submittedName>
        <fullName evidence="4">DNA mismatch repair protein MLH3</fullName>
    </submittedName>
</protein>
<dbReference type="Gene3D" id="3.30.1540.20">
    <property type="entry name" value="MutL, C-terminal domain, dimerisation subdomain"/>
    <property type="match status" value="1"/>
</dbReference>
<evidence type="ECO:0000313" key="4">
    <source>
        <dbReference type="EMBL" id="KXX75147.1"/>
    </source>
</evidence>
<feature type="region of interest" description="Disordered" evidence="2">
    <location>
        <begin position="563"/>
        <end position="582"/>
    </location>
</feature>
<dbReference type="AlphaFoldDB" id="A0A175VUF8"/>
<dbReference type="InterPro" id="IPR014790">
    <property type="entry name" value="MutL_C"/>
</dbReference>
<dbReference type="InterPro" id="IPR036890">
    <property type="entry name" value="HATPase_C_sf"/>
</dbReference>
<comment type="similarity">
    <text evidence="1">Belongs to the DNA mismatch repair MutL/HexB family.</text>
</comment>
<proteinExistence type="inferred from homology"/>
<feature type="compositionally biased region" description="Low complexity" evidence="2">
    <location>
        <begin position="515"/>
        <end position="527"/>
    </location>
</feature>
<dbReference type="Gene3D" id="3.30.565.10">
    <property type="entry name" value="Histidine kinase-like ATPase, C-terminal domain"/>
    <property type="match status" value="1"/>
</dbReference>
<name>A0A175VUF8_9PEZI</name>
<dbReference type="SMART" id="SM00853">
    <property type="entry name" value="MutL_C"/>
    <property type="match status" value="1"/>
</dbReference>
<sequence>MSIQQLPGDVVAQIKSSATVTSLNGAVCGLLENSLDAGASKINVSVDYSRGNCSVEDNGSGIAPASFREDGGLGKLHHTSKYPPRAECHGRRGEFLASLAALSLLSIASHHCDYQTHNSLTMHNSRVIARNIPALPEQRVLAFPSGTHVVVRDLFGSMPVRVKRRALEVERLGSSKDCDQLLHNIVSLLLPRPGGVTVTVHDSYARRTVSLDTSKVMDGHQRYRSPTSGIISRTATLLNQASFMEQEDLTSWVPIGATAPGISVRGCVSLRPVATKRMQFMSLGLQPLPNERHSNFLYEEVNQVFADSSFGVTEEAGIDDRGLPVKTEGFTGNDLRLKRGIDRWPVFFFQIVLDAETKPFDIDDLLAQRGHGIAIIADLLQVMAYEFLKKHQFRPKSVGALERLRQQKPSPSIPPLQPDPGSAASPRGQTWPEAKQTRPKRDAHRPTSLQHPSRQDPTARSVSPFASWSRVKSGASKTKSKAAAASLELGGKSFFGGPSDPIRKPIVDVDERSTESSAVQSSSSQSEPLATETGTPRETVVWTDPATKIRSLIDSGTGFTVKPCARTGSGRAPKTRQGKDNFQMSEPNVALSGHSNLVFQPTEPAVPQVIQVSEALGCEHGGRNREHRDFEGVNAEYANGSLSTTLESRISKTALYEAKILGQVDQKFILATVSSEFPANSRAHINQDNRMLIIVDQHAADERCRVEDLLETYFVPDPAGSGKLVAQTCILEKPLRFELPRQDGELLVRLSSHFAHWGIVYEVLQDPSQIGDYNVTVEVQILPPSILERCRLEPRLLIDLLRKEIWKLNGTGQPSVAVGNSQTSNWVTRFHGCPEGILDLINSRACRSAIMFNDPLSVEQCLDLVQRLAACAFPFQCAHGRPSMVPLVYLGRDETLALAGVERCEEAAKSLLDALKKWRRSVKQGA</sequence>
<dbReference type="InterPro" id="IPR042120">
    <property type="entry name" value="MutL_C_dimsub"/>
</dbReference>
<dbReference type="GO" id="GO:0140664">
    <property type="term" value="F:ATP-dependent DNA damage sensor activity"/>
    <property type="evidence" value="ECO:0007669"/>
    <property type="project" value="InterPro"/>
</dbReference>
<dbReference type="STRING" id="100816.A0A175VUF8"/>
<dbReference type="Pfam" id="PF13589">
    <property type="entry name" value="HATPase_c_3"/>
    <property type="match status" value="1"/>
</dbReference>
<comment type="caution">
    <text evidence="4">The sequence shown here is derived from an EMBL/GenBank/DDBJ whole genome shotgun (WGS) entry which is preliminary data.</text>
</comment>
<feature type="compositionally biased region" description="Polar residues" evidence="2">
    <location>
        <begin position="447"/>
        <end position="466"/>
    </location>
</feature>
<evidence type="ECO:0000259" key="3">
    <source>
        <dbReference type="SMART" id="SM00853"/>
    </source>
</evidence>
<dbReference type="EMBL" id="LCTW02000291">
    <property type="protein sequence ID" value="KXX75147.1"/>
    <property type="molecule type" value="Genomic_DNA"/>
</dbReference>